<evidence type="ECO:0000313" key="2">
    <source>
        <dbReference type="EMBL" id="KAF2145962.1"/>
    </source>
</evidence>
<accession>A0A6A6BPD9</accession>
<keyword evidence="3" id="KW-1185">Reference proteome</keyword>
<reference evidence="2" key="1">
    <citation type="journal article" date="2020" name="Stud. Mycol.">
        <title>101 Dothideomycetes genomes: a test case for predicting lifestyles and emergence of pathogens.</title>
        <authorList>
            <person name="Haridas S."/>
            <person name="Albert R."/>
            <person name="Binder M."/>
            <person name="Bloem J."/>
            <person name="Labutti K."/>
            <person name="Salamov A."/>
            <person name="Andreopoulos B."/>
            <person name="Baker S."/>
            <person name="Barry K."/>
            <person name="Bills G."/>
            <person name="Bluhm B."/>
            <person name="Cannon C."/>
            <person name="Castanera R."/>
            <person name="Culley D."/>
            <person name="Daum C."/>
            <person name="Ezra D."/>
            <person name="Gonzalez J."/>
            <person name="Henrissat B."/>
            <person name="Kuo A."/>
            <person name="Liang C."/>
            <person name="Lipzen A."/>
            <person name="Lutzoni F."/>
            <person name="Magnuson J."/>
            <person name="Mondo S."/>
            <person name="Nolan M."/>
            <person name="Ohm R."/>
            <person name="Pangilinan J."/>
            <person name="Park H.-J."/>
            <person name="Ramirez L."/>
            <person name="Alfaro M."/>
            <person name="Sun H."/>
            <person name="Tritt A."/>
            <person name="Yoshinaga Y."/>
            <person name="Zwiers L.-H."/>
            <person name="Turgeon B."/>
            <person name="Goodwin S."/>
            <person name="Spatafora J."/>
            <person name="Crous P."/>
            <person name="Grigoriev I."/>
        </authorList>
    </citation>
    <scope>NUCLEOTIDE SEQUENCE</scope>
    <source>
        <strain evidence="2">CBS 121167</strain>
    </source>
</reference>
<evidence type="ECO:0000313" key="3">
    <source>
        <dbReference type="Proteomes" id="UP000799438"/>
    </source>
</evidence>
<feature type="region of interest" description="Disordered" evidence="1">
    <location>
        <begin position="222"/>
        <end position="263"/>
    </location>
</feature>
<dbReference type="Proteomes" id="UP000799438">
    <property type="component" value="Unassembled WGS sequence"/>
</dbReference>
<dbReference type="AlphaFoldDB" id="A0A6A6BPD9"/>
<sequence>MPDDNDHDAELVRQLRLTYQLLHTYFLRKHEGEASLRKETLRLWEFIQFFDPDFKYWTPADANSSLHMNLTRHSRAVRELLGQLAASKNIPFVNSIDEDEIRNFMIDMNALDGSRQEPQASELPLSDVTPEWARQMIDVFKQISAQITAQNNALTTILSQSTGPSVSPTSQLHPETTSSQPTRSSTDTDVATAAMKSFTKDAVSVPRQPAYSQEVTVPIDTQLFTPNNNKNAKPWHSDGYSSHSDRNDYDPNTSNLDREPDDTSARLVIEQTIDADMTDMQDCEQPGNGHVPGSTRSERKGLTLQEMMALFGPVSDDDARQSFIIAGE</sequence>
<organism evidence="2 3">
    <name type="scientific">Aplosporella prunicola CBS 121167</name>
    <dbReference type="NCBI Taxonomy" id="1176127"/>
    <lineage>
        <taxon>Eukaryota</taxon>
        <taxon>Fungi</taxon>
        <taxon>Dikarya</taxon>
        <taxon>Ascomycota</taxon>
        <taxon>Pezizomycotina</taxon>
        <taxon>Dothideomycetes</taxon>
        <taxon>Dothideomycetes incertae sedis</taxon>
        <taxon>Botryosphaeriales</taxon>
        <taxon>Aplosporellaceae</taxon>
        <taxon>Aplosporella</taxon>
    </lineage>
</organism>
<feature type="compositionally biased region" description="Polar residues" evidence="1">
    <location>
        <begin position="222"/>
        <end position="231"/>
    </location>
</feature>
<evidence type="ECO:0000256" key="1">
    <source>
        <dbReference type="SAM" id="MobiDB-lite"/>
    </source>
</evidence>
<gene>
    <name evidence="2" type="ORF">K452DRAFT_340478</name>
</gene>
<protein>
    <submittedName>
        <fullName evidence="2">Uncharacterized protein</fullName>
    </submittedName>
</protein>
<proteinExistence type="predicted"/>
<name>A0A6A6BPD9_9PEZI</name>
<dbReference type="RefSeq" id="XP_033401674.1">
    <property type="nucleotide sequence ID" value="XM_033545344.1"/>
</dbReference>
<dbReference type="EMBL" id="ML995476">
    <property type="protein sequence ID" value="KAF2145962.1"/>
    <property type="molecule type" value="Genomic_DNA"/>
</dbReference>
<dbReference type="GeneID" id="54302849"/>
<feature type="region of interest" description="Disordered" evidence="1">
    <location>
        <begin position="159"/>
        <end position="189"/>
    </location>
</feature>